<dbReference type="SUPFAM" id="SSF48452">
    <property type="entry name" value="TPR-like"/>
    <property type="match status" value="1"/>
</dbReference>
<keyword evidence="6" id="KW-0472">Membrane</keyword>
<dbReference type="Proteomes" id="UP000737113">
    <property type="component" value="Unassembled WGS sequence"/>
</dbReference>
<dbReference type="InterPro" id="IPR056413">
    <property type="entry name" value="TPR_CcmH_CycH"/>
</dbReference>
<feature type="domain" description="Cytochrome c-type biogenesis protein H TPR" evidence="8">
    <location>
        <begin position="154"/>
        <end position="262"/>
    </location>
</feature>
<name>A0A972G4L2_9GAMM</name>
<dbReference type="NCBIfam" id="TIGR03142">
    <property type="entry name" value="cytochro_ccmI"/>
    <property type="match status" value="1"/>
</dbReference>
<keyword evidence="2" id="KW-0677">Repeat</keyword>
<gene>
    <name evidence="9" type="primary">ccmI</name>
    <name evidence="9" type="ORF">HC757_18385</name>
</gene>
<dbReference type="InterPro" id="IPR019734">
    <property type="entry name" value="TPR_rpt"/>
</dbReference>
<dbReference type="PROSITE" id="PS50005">
    <property type="entry name" value="TPR"/>
    <property type="match status" value="1"/>
</dbReference>
<keyword evidence="6" id="KW-1133">Transmembrane helix</keyword>
<proteinExistence type="predicted"/>
<evidence type="ECO:0000256" key="2">
    <source>
        <dbReference type="ARBA" id="ARBA00022737"/>
    </source>
</evidence>
<dbReference type="Gene3D" id="1.25.40.10">
    <property type="entry name" value="Tetratricopeptide repeat domain"/>
    <property type="match status" value="1"/>
</dbReference>
<dbReference type="GO" id="GO:0030313">
    <property type="term" value="C:cell envelope"/>
    <property type="evidence" value="ECO:0007669"/>
    <property type="project" value="UniProtKB-SubCell"/>
</dbReference>
<dbReference type="InterPro" id="IPR056412">
    <property type="entry name" value="Ig_CycH"/>
</dbReference>
<dbReference type="InterPro" id="IPR017560">
    <property type="entry name" value="Cyt_c_biogenesis_CcmI"/>
</dbReference>
<reference evidence="9" key="1">
    <citation type="submission" date="2020-04" db="EMBL/GenBank/DDBJ databases">
        <title>Description of Shewanella salipaludis sp. nov., isolated from a salt marsh.</title>
        <authorList>
            <person name="Park S."/>
            <person name="Yoon J.-H."/>
        </authorList>
    </citation>
    <scope>NUCLEOTIDE SEQUENCE</scope>
    <source>
        <strain evidence="9">SHSM-M6</strain>
    </source>
</reference>
<keyword evidence="10" id="KW-1185">Reference proteome</keyword>
<feature type="transmembrane region" description="Helical" evidence="6">
    <location>
        <begin position="6"/>
        <end position="24"/>
    </location>
</feature>
<dbReference type="Pfam" id="PF23892">
    <property type="entry name" value="Ig_CycH"/>
    <property type="match status" value="1"/>
</dbReference>
<protein>
    <submittedName>
        <fullName evidence="9">C-type cytochrome biogenesis protein CcmI</fullName>
    </submittedName>
</protein>
<dbReference type="RefSeq" id="WP_169565897.1">
    <property type="nucleotide sequence ID" value="NZ_JAAXYH010000022.1"/>
</dbReference>
<evidence type="ECO:0000259" key="7">
    <source>
        <dbReference type="Pfam" id="PF23892"/>
    </source>
</evidence>
<keyword evidence="3" id="KW-0201">Cytochrome c-type biogenesis</keyword>
<comment type="caution">
    <text evidence="9">The sequence shown here is derived from an EMBL/GenBank/DDBJ whole genome shotgun (WGS) entry which is preliminary data.</text>
</comment>
<dbReference type="InterPro" id="IPR011990">
    <property type="entry name" value="TPR-like_helical_dom_sf"/>
</dbReference>
<feature type="repeat" description="TPR" evidence="5">
    <location>
        <begin position="162"/>
        <end position="195"/>
    </location>
</feature>
<dbReference type="PANTHER" id="PTHR47870:SF4">
    <property type="entry name" value="CYTOCHROME C-TYPE BIOGENESIS PROTEIN CYCH"/>
    <property type="match status" value="1"/>
</dbReference>
<sequence>MTQFWTFIALVVLIGLLLIWLPHFRQQKMLQTEEAGVRKQTNLSLFNERLAILEQELQQDLLDQTEFDALKRELEISLLQDVQQSGDESLVNKLKPKGIAWPVTMSILLLVISGYLYQRLGAFEALAIVQQPNPRGMLDEAQLMAQRVQMMEAQVRAEPDNSQAWFTLGHAYISVNRFDDAVKAFDTVMKLVGTHAELIGPKATALYYKAGQQMTPEIQGLIEQALALDPQDPSTLLLVGMNAFFDADYDQAVNAWQAILNSDRQDVDREALINAIATAKMRQQAGAGGSPTPPQANQTKKLTIQVSVASALASQVSATDTLFVFARTSDGSKIPLAATKVSAATLPVTVTLDETQAVGGEMTLGEADNIEVIAVLSKHDSVRPQAGDLQGRQSQARLNERLELQLDTLVE</sequence>
<dbReference type="AlphaFoldDB" id="A0A972G4L2"/>
<dbReference type="GO" id="GO:0005886">
    <property type="term" value="C:plasma membrane"/>
    <property type="evidence" value="ECO:0007669"/>
    <property type="project" value="TreeGrafter"/>
</dbReference>
<dbReference type="PANTHER" id="PTHR47870">
    <property type="entry name" value="CYTOCHROME C-TYPE BIOGENESIS PROTEIN CCMH"/>
    <property type="match status" value="1"/>
</dbReference>
<dbReference type="InterPro" id="IPR051263">
    <property type="entry name" value="C-type_cytochrome_biogenesis"/>
</dbReference>
<feature type="transmembrane region" description="Helical" evidence="6">
    <location>
        <begin position="99"/>
        <end position="117"/>
    </location>
</feature>
<dbReference type="GO" id="GO:0017004">
    <property type="term" value="P:cytochrome complex assembly"/>
    <property type="evidence" value="ECO:0007669"/>
    <property type="project" value="UniProtKB-KW"/>
</dbReference>
<evidence type="ECO:0000256" key="3">
    <source>
        <dbReference type="ARBA" id="ARBA00022748"/>
    </source>
</evidence>
<evidence type="ECO:0000256" key="4">
    <source>
        <dbReference type="ARBA" id="ARBA00022803"/>
    </source>
</evidence>
<keyword evidence="4 5" id="KW-0802">TPR repeat</keyword>
<evidence type="ECO:0000256" key="5">
    <source>
        <dbReference type="PROSITE-ProRule" id="PRU00339"/>
    </source>
</evidence>
<evidence type="ECO:0000313" key="9">
    <source>
        <dbReference type="EMBL" id="NMH67124.1"/>
    </source>
</evidence>
<dbReference type="EMBL" id="JAAXYH010000022">
    <property type="protein sequence ID" value="NMH67124.1"/>
    <property type="molecule type" value="Genomic_DNA"/>
</dbReference>
<evidence type="ECO:0000256" key="6">
    <source>
        <dbReference type="SAM" id="Phobius"/>
    </source>
</evidence>
<evidence type="ECO:0000313" key="10">
    <source>
        <dbReference type="Proteomes" id="UP000737113"/>
    </source>
</evidence>
<dbReference type="Pfam" id="PF23914">
    <property type="entry name" value="TPR_CcmH_CycH"/>
    <property type="match status" value="1"/>
</dbReference>
<evidence type="ECO:0000259" key="8">
    <source>
        <dbReference type="Pfam" id="PF23914"/>
    </source>
</evidence>
<organism evidence="9 10">
    <name type="scientific">Shewanella salipaludis</name>
    <dbReference type="NCBI Taxonomy" id="2723052"/>
    <lineage>
        <taxon>Bacteria</taxon>
        <taxon>Pseudomonadati</taxon>
        <taxon>Pseudomonadota</taxon>
        <taxon>Gammaproteobacteria</taxon>
        <taxon>Alteromonadales</taxon>
        <taxon>Shewanellaceae</taxon>
        <taxon>Shewanella</taxon>
    </lineage>
</organism>
<feature type="domain" description="Cytochrome c-type biogenesis protein H Ig-like" evidence="7">
    <location>
        <begin position="302"/>
        <end position="404"/>
    </location>
</feature>
<keyword evidence="6" id="KW-0812">Transmembrane</keyword>
<dbReference type="SMART" id="SM00028">
    <property type="entry name" value="TPR"/>
    <property type="match status" value="2"/>
</dbReference>
<comment type="subcellular location">
    <subcellularLocation>
        <location evidence="1">Cell envelope</location>
    </subcellularLocation>
</comment>
<accession>A0A972G4L2</accession>
<evidence type="ECO:0000256" key="1">
    <source>
        <dbReference type="ARBA" id="ARBA00004196"/>
    </source>
</evidence>